<evidence type="ECO:0000313" key="3">
    <source>
        <dbReference type="Proteomes" id="UP001497516"/>
    </source>
</evidence>
<feature type="signal peptide" evidence="1">
    <location>
        <begin position="1"/>
        <end position="36"/>
    </location>
</feature>
<gene>
    <name evidence="2" type="ORF">LTRI10_LOCUS43751</name>
</gene>
<organism evidence="2 3">
    <name type="scientific">Linum trigynum</name>
    <dbReference type="NCBI Taxonomy" id="586398"/>
    <lineage>
        <taxon>Eukaryota</taxon>
        <taxon>Viridiplantae</taxon>
        <taxon>Streptophyta</taxon>
        <taxon>Embryophyta</taxon>
        <taxon>Tracheophyta</taxon>
        <taxon>Spermatophyta</taxon>
        <taxon>Magnoliopsida</taxon>
        <taxon>eudicotyledons</taxon>
        <taxon>Gunneridae</taxon>
        <taxon>Pentapetalae</taxon>
        <taxon>rosids</taxon>
        <taxon>fabids</taxon>
        <taxon>Malpighiales</taxon>
        <taxon>Linaceae</taxon>
        <taxon>Linum</taxon>
    </lineage>
</organism>
<feature type="chain" id="PRO_5043606788" evidence="1">
    <location>
        <begin position="37"/>
        <end position="89"/>
    </location>
</feature>
<reference evidence="2 3" key="1">
    <citation type="submission" date="2024-04" db="EMBL/GenBank/DDBJ databases">
        <authorList>
            <person name="Fracassetti M."/>
        </authorList>
    </citation>
    <scope>NUCLEOTIDE SEQUENCE [LARGE SCALE GENOMIC DNA]</scope>
</reference>
<dbReference type="Proteomes" id="UP001497516">
    <property type="component" value="Chromosome 7"/>
</dbReference>
<keyword evidence="3" id="KW-1185">Reference proteome</keyword>
<evidence type="ECO:0000256" key="1">
    <source>
        <dbReference type="SAM" id="SignalP"/>
    </source>
</evidence>
<keyword evidence="1" id="KW-0732">Signal</keyword>
<name>A0AAV2G0R7_9ROSI</name>
<protein>
    <submittedName>
        <fullName evidence="2">Uncharacterized protein</fullName>
    </submittedName>
</protein>
<dbReference type="AlphaFoldDB" id="A0AAV2G0R7"/>
<sequence length="89" mass="9638">MAGGERSSKILVMAMAMAMALMMLVAMFGELQNASADPALEKCLKDCIRCCEDKDEACFIECRVQCAHGPSPCNRVGVDPKIKLTNLNV</sequence>
<evidence type="ECO:0000313" key="2">
    <source>
        <dbReference type="EMBL" id="CAL1403847.1"/>
    </source>
</evidence>
<accession>A0AAV2G0R7</accession>
<proteinExistence type="predicted"/>
<dbReference type="EMBL" id="OZ034820">
    <property type="protein sequence ID" value="CAL1403847.1"/>
    <property type="molecule type" value="Genomic_DNA"/>
</dbReference>